<gene>
    <name evidence="2" type="ORF">DYL61_16300</name>
</gene>
<keyword evidence="3" id="KW-1185">Reference proteome</keyword>
<protein>
    <submittedName>
        <fullName evidence="2">DUF4376 domain-containing protein</fullName>
    </submittedName>
</protein>
<comment type="caution">
    <text evidence="2">The sequence shown here is derived from an EMBL/GenBank/DDBJ whole genome shotgun (WGS) entry which is preliminary data.</text>
</comment>
<accession>A0A4Z0B340</accession>
<dbReference type="Proteomes" id="UP000297734">
    <property type="component" value="Unassembled WGS sequence"/>
</dbReference>
<dbReference type="Pfam" id="PF14301">
    <property type="entry name" value="DUF4376"/>
    <property type="match status" value="1"/>
</dbReference>
<sequence length="171" mass="18428">MILYLWDSEGIFFGTVEADEDAALPLRSTPTKPMKLTGAQVARWTGGGWEKLAAAPSPEPVQPSDWPELIAARRFQVETGGVTVEGVQINTERDSQSLLTGAAFAASLDPEYRIKWKAATGFVDLTGEQILGIASQVRAFVQACFNREAELLGAVADGSITAQMLEEGWPT</sequence>
<organism evidence="2 3">
    <name type="scientific">Pseudomonas nabeulensis</name>
    <dbReference type="NCBI Taxonomy" id="2293833"/>
    <lineage>
        <taxon>Bacteria</taxon>
        <taxon>Pseudomonadati</taxon>
        <taxon>Pseudomonadota</taxon>
        <taxon>Gammaproteobacteria</taxon>
        <taxon>Pseudomonadales</taxon>
        <taxon>Pseudomonadaceae</taxon>
        <taxon>Pseudomonas</taxon>
    </lineage>
</organism>
<evidence type="ECO:0000259" key="1">
    <source>
        <dbReference type="Pfam" id="PF14301"/>
    </source>
</evidence>
<dbReference type="EMBL" id="QUZT01000029">
    <property type="protein sequence ID" value="TFY92957.1"/>
    <property type="molecule type" value="Genomic_DNA"/>
</dbReference>
<name>A0A4Z0B340_9PSED</name>
<evidence type="ECO:0000313" key="3">
    <source>
        <dbReference type="Proteomes" id="UP000297734"/>
    </source>
</evidence>
<feature type="domain" description="DUF4376" evidence="1">
    <location>
        <begin position="69"/>
        <end position="160"/>
    </location>
</feature>
<reference evidence="2 3" key="1">
    <citation type="journal article" date="2019" name="Syst. Appl. Microbiol.">
        <title>New species of pathogenic Pseudomonas isolated from citrus in Tunisia: Proposal of Pseudomonas kairouanensis sp. nov. and Pseudomonas nabeulensis sp. nov.</title>
        <authorList>
            <person name="Oueslati M."/>
            <person name="Mulet M."/>
            <person name="Gomila M."/>
            <person name="Berge O."/>
            <person name="Hajlaoui M.R."/>
            <person name="Lalucat J."/>
            <person name="Sadfi-Zouaoui N."/>
            <person name="Garcia-Valdes E."/>
        </authorList>
    </citation>
    <scope>NUCLEOTIDE SEQUENCE [LARGE SCALE GENOMIC DNA]</scope>
    <source>
        <strain evidence="2 3">E10B</strain>
    </source>
</reference>
<evidence type="ECO:0000313" key="2">
    <source>
        <dbReference type="EMBL" id="TFY92957.1"/>
    </source>
</evidence>
<proteinExistence type="predicted"/>
<dbReference type="AlphaFoldDB" id="A0A4Z0B340"/>
<dbReference type="RefSeq" id="WP_135309162.1">
    <property type="nucleotide sequence ID" value="NZ_QUZT01000029.1"/>
</dbReference>
<dbReference type="InterPro" id="IPR025484">
    <property type="entry name" value="DUF4376"/>
</dbReference>
<dbReference type="OrthoDB" id="7875280at2"/>